<keyword evidence="2" id="KW-0675">Receptor</keyword>
<dbReference type="EMBL" id="FNKK01000002">
    <property type="protein sequence ID" value="SDQ81729.1"/>
    <property type="molecule type" value="Genomic_DNA"/>
</dbReference>
<dbReference type="NCBIfam" id="TIGR00229">
    <property type="entry name" value="sensory_box"/>
    <property type="match status" value="1"/>
</dbReference>
<reference evidence="2 3" key="1">
    <citation type="submission" date="2016-10" db="EMBL/GenBank/DDBJ databases">
        <authorList>
            <person name="de Groot N.N."/>
        </authorList>
    </citation>
    <scope>NUCLEOTIDE SEQUENCE [LARGE SCALE GENOMIC DNA]</scope>
    <source>
        <strain evidence="2 3">DSM 43794</strain>
    </source>
</reference>
<dbReference type="RefSeq" id="WP_093258970.1">
    <property type="nucleotide sequence ID" value="NZ_FNKK01000002.1"/>
</dbReference>
<dbReference type="STRING" id="35622.SAMN04489764_2237"/>
<feature type="domain" description="PAS fold-3" evidence="1">
    <location>
        <begin position="36"/>
        <end position="104"/>
    </location>
</feature>
<dbReference type="Proteomes" id="UP000217103">
    <property type="component" value="Unassembled WGS sequence"/>
</dbReference>
<organism evidence="2 3">
    <name type="scientific">Thermostaphylospora chromogena</name>
    <dbReference type="NCBI Taxonomy" id="35622"/>
    <lineage>
        <taxon>Bacteria</taxon>
        <taxon>Bacillati</taxon>
        <taxon>Actinomycetota</taxon>
        <taxon>Actinomycetes</taxon>
        <taxon>Streptosporangiales</taxon>
        <taxon>Thermomonosporaceae</taxon>
        <taxon>Thermostaphylospora</taxon>
    </lineage>
</organism>
<dbReference type="Gene3D" id="3.30.450.20">
    <property type="entry name" value="PAS domain"/>
    <property type="match status" value="1"/>
</dbReference>
<dbReference type="Pfam" id="PF08447">
    <property type="entry name" value="PAS_3"/>
    <property type="match status" value="1"/>
</dbReference>
<dbReference type="InterPro" id="IPR035965">
    <property type="entry name" value="PAS-like_dom_sf"/>
</dbReference>
<dbReference type="InterPro" id="IPR000014">
    <property type="entry name" value="PAS"/>
</dbReference>
<keyword evidence="3" id="KW-1185">Reference proteome</keyword>
<accession>A0A1H1DZP5</accession>
<dbReference type="InterPro" id="IPR013655">
    <property type="entry name" value="PAS_fold_3"/>
</dbReference>
<dbReference type="SUPFAM" id="SSF55785">
    <property type="entry name" value="PYP-like sensor domain (PAS domain)"/>
    <property type="match status" value="1"/>
</dbReference>
<gene>
    <name evidence="2" type="ORF">SAMN04489764_2237</name>
</gene>
<evidence type="ECO:0000313" key="3">
    <source>
        <dbReference type="Proteomes" id="UP000217103"/>
    </source>
</evidence>
<proteinExistence type="predicted"/>
<protein>
    <submittedName>
        <fullName evidence="2">Aerotaxis receptor</fullName>
    </submittedName>
</protein>
<dbReference type="CDD" id="cd00130">
    <property type="entry name" value="PAS"/>
    <property type="match status" value="1"/>
</dbReference>
<name>A0A1H1DZP5_9ACTN</name>
<evidence type="ECO:0000259" key="1">
    <source>
        <dbReference type="Pfam" id="PF08447"/>
    </source>
</evidence>
<evidence type="ECO:0000313" key="2">
    <source>
        <dbReference type="EMBL" id="SDQ81729.1"/>
    </source>
</evidence>
<dbReference type="OrthoDB" id="266313at2"/>
<dbReference type="AlphaFoldDB" id="A0A1H1DZP5"/>
<sequence>MSSSGVIAPSGVEQVIGPEELFFSTTDRRGVIRSGNSVFVRVSGFSLAELTGSPHNIVRHPDMPAGVFRLIWSRLLAGRPAGAYVRNLTKDGGHYWVFATITPSGDGFLSVRMAPRARLFETVKRVYADVLEAERDAARREGTNRREVASAGLERLERNLGELGFGSYDDFLTEALTTEVAARGQSAFTRYARPGATGPIGEVLAGAEKLKAALADLVQQLEGHRRFGDRLMHAATQVLVVARRLDHTVAAARTASATVAQSVPVLHNVARAMADPTRTAVTALERLEPRLAALRSDVMDLRFRIALASVHTDMVAAFAAEVVDGHAPHTSLEEVPLLCDVMRESTLEMSARAQQVHRALREVASEVAAAGEGLEEFRRFLGQWRLLVLRHGAEDALSAHLASIDDYSAASWDGIAMLNALAGEFGASAMPFDFAALEDQVAAIRAKAVIPD</sequence>